<keyword evidence="2" id="KW-1185">Reference proteome</keyword>
<organism evidence="1 2">
    <name type="scientific">Nocardioides agri</name>
    <dbReference type="NCBI Taxonomy" id="2682843"/>
    <lineage>
        <taxon>Bacteria</taxon>
        <taxon>Bacillati</taxon>
        <taxon>Actinomycetota</taxon>
        <taxon>Actinomycetes</taxon>
        <taxon>Propionibacteriales</taxon>
        <taxon>Nocardioidaceae</taxon>
        <taxon>Nocardioides</taxon>
    </lineage>
</organism>
<proteinExistence type="predicted"/>
<evidence type="ECO:0000313" key="2">
    <source>
        <dbReference type="Proteomes" id="UP000473525"/>
    </source>
</evidence>
<name>A0A6L6XY61_9ACTN</name>
<dbReference type="Proteomes" id="UP000473525">
    <property type="component" value="Unassembled WGS sequence"/>
</dbReference>
<dbReference type="EMBL" id="WSEK01000005">
    <property type="protein sequence ID" value="MVQ52048.1"/>
    <property type="molecule type" value="Genomic_DNA"/>
</dbReference>
<dbReference type="RefSeq" id="WP_157347141.1">
    <property type="nucleotide sequence ID" value="NZ_WSEK01000005.1"/>
</dbReference>
<protein>
    <submittedName>
        <fullName evidence="1">Uncharacterized protein</fullName>
    </submittedName>
</protein>
<gene>
    <name evidence="1" type="ORF">GON03_22940</name>
</gene>
<accession>A0A6L6XY61</accession>
<sequence length="170" mass="18412">MTVVGDNHVASSLEAAIGALEQLAGSLRQGGFAEGAGAYQRMAEVLVAQRLFHEPEDEADPTGARFEHLGRLAQEVFELLEPYTSAMRRLATMAPERPDERALAAIRDQLERRGRRGATASVLARAAHVPRDTTDQVLASLVADGSVVRRGTGEVESYRLASTLTTRERS</sequence>
<reference evidence="1 2" key="1">
    <citation type="submission" date="2019-12" db="EMBL/GenBank/DDBJ databases">
        <authorList>
            <person name="Huq M.A."/>
        </authorList>
    </citation>
    <scope>NUCLEOTIDE SEQUENCE [LARGE SCALE GENOMIC DNA]</scope>
    <source>
        <strain evidence="1 2">MAH-18</strain>
    </source>
</reference>
<dbReference type="AlphaFoldDB" id="A0A6L6XY61"/>
<evidence type="ECO:0000313" key="1">
    <source>
        <dbReference type="EMBL" id="MVQ52048.1"/>
    </source>
</evidence>
<comment type="caution">
    <text evidence="1">The sequence shown here is derived from an EMBL/GenBank/DDBJ whole genome shotgun (WGS) entry which is preliminary data.</text>
</comment>